<keyword evidence="5" id="KW-0482">Metalloprotease</keyword>
<protein>
    <submittedName>
        <fullName evidence="9">Peptidase M16</fullName>
    </submittedName>
</protein>
<keyword evidence="6" id="KW-0732">Signal</keyword>
<dbReference type="InterPro" id="IPR011765">
    <property type="entry name" value="Pept_M16_N"/>
</dbReference>
<dbReference type="InterPro" id="IPR050626">
    <property type="entry name" value="Peptidase_M16"/>
</dbReference>
<sequence>MRLRWHVAAAVGALALAPGLSGDAVARTRAATSVPGAATAAAPAFQVPITYYALPNGLKVVMTRDATVPLVTVSVYYGIGFRVEPRDKTGFAHLFEHLMFQGSANAPKGVFDKTVTNSGGINNGSTRFDFTNYYETVPAGALGRMLWLDADRMARPVINDAVLKNQQGVVGNEVKGNVLNQPYGGWPWIDLPMLANTNWYNAHNFYGDLKEIEAATVADAETFRRTFYSPNNAVLVIAGDFDEAAARAMVARYFGPIPRGPAVTLPDLSEPRQTAPRVKTRVDPLAPKPGYAIGYHVPDRGTPEWYAMGLLDQILVQGEDSRLYRKLVKERQITGDLAGGINDGLGNMFNYRGPMLWDVYFTHDAARGRAEIDSAIDAVIEDVRNRPVSEAELARARTKLRSSLYDSFNDPTRMGLVDLLAVYALFDDDPAKVNTLQAGFDAVTPALIQKVARDYLRPEARSTYLIEAGLKHEGAAK</sequence>
<dbReference type="GO" id="GO:0006508">
    <property type="term" value="P:proteolysis"/>
    <property type="evidence" value="ECO:0007669"/>
    <property type="project" value="UniProtKB-KW"/>
</dbReference>
<keyword evidence="4" id="KW-0862">Zinc</keyword>
<keyword evidence="3" id="KW-0378">Hydrolase</keyword>
<dbReference type="GO" id="GO:0046872">
    <property type="term" value="F:metal ion binding"/>
    <property type="evidence" value="ECO:0007669"/>
    <property type="project" value="InterPro"/>
</dbReference>
<dbReference type="Pfam" id="PF05193">
    <property type="entry name" value="Peptidase_M16_C"/>
    <property type="match status" value="1"/>
</dbReference>
<dbReference type="GO" id="GO:0008237">
    <property type="term" value="F:metallopeptidase activity"/>
    <property type="evidence" value="ECO:0007669"/>
    <property type="project" value="UniProtKB-KW"/>
</dbReference>
<feature type="signal peptide" evidence="6">
    <location>
        <begin position="1"/>
        <end position="26"/>
    </location>
</feature>
<dbReference type="InterPro" id="IPR011249">
    <property type="entry name" value="Metalloenz_LuxS/M16"/>
</dbReference>
<keyword evidence="2" id="KW-0645">Protease</keyword>
<evidence type="ECO:0000259" key="7">
    <source>
        <dbReference type="Pfam" id="PF00675"/>
    </source>
</evidence>
<dbReference type="Gene3D" id="3.30.830.10">
    <property type="entry name" value="Metalloenzyme, LuxS/M16 peptidase-like"/>
    <property type="match status" value="2"/>
</dbReference>
<dbReference type="Pfam" id="PF00675">
    <property type="entry name" value="Peptidase_M16"/>
    <property type="match status" value="1"/>
</dbReference>
<feature type="domain" description="Peptidase M16 C-terminal" evidence="8">
    <location>
        <begin position="216"/>
        <end position="400"/>
    </location>
</feature>
<reference evidence="9 10" key="1">
    <citation type="submission" date="2017-09" db="EMBL/GenBank/DDBJ databases">
        <title>Sphingomonas ginsenosidimutans KACC 14949, whole genome shotgun sequence.</title>
        <authorList>
            <person name="Feng G."/>
            <person name="Zhu H."/>
        </authorList>
    </citation>
    <scope>NUCLEOTIDE SEQUENCE [LARGE SCALE GENOMIC DNA]</scope>
    <source>
        <strain evidence="9 10">KACC 14949</strain>
    </source>
</reference>
<accession>A0A2A4HUS0</accession>
<dbReference type="InterPro" id="IPR007863">
    <property type="entry name" value="Peptidase_M16_C"/>
</dbReference>
<proteinExistence type="inferred from homology"/>
<dbReference type="Proteomes" id="UP000218784">
    <property type="component" value="Unassembled WGS sequence"/>
</dbReference>
<comment type="similarity">
    <text evidence="1">Belongs to the peptidase M16 family.</text>
</comment>
<dbReference type="PANTHER" id="PTHR43690:SF17">
    <property type="entry name" value="PROTEIN YHJJ"/>
    <property type="match status" value="1"/>
</dbReference>
<organism evidence="9 10">
    <name type="scientific">Sphingomonas ginsenosidimutans</name>
    <dbReference type="NCBI Taxonomy" id="862134"/>
    <lineage>
        <taxon>Bacteria</taxon>
        <taxon>Pseudomonadati</taxon>
        <taxon>Pseudomonadota</taxon>
        <taxon>Alphaproteobacteria</taxon>
        <taxon>Sphingomonadales</taxon>
        <taxon>Sphingomonadaceae</taxon>
        <taxon>Sphingomonas</taxon>
    </lineage>
</organism>
<evidence type="ECO:0000313" key="9">
    <source>
        <dbReference type="EMBL" id="PCG07771.1"/>
    </source>
</evidence>
<evidence type="ECO:0000256" key="3">
    <source>
        <dbReference type="ARBA" id="ARBA00022801"/>
    </source>
</evidence>
<dbReference type="SUPFAM" id="SSF63411">
    <property type="entry name" value="LuxS/MPP-like metallohydrolase"/>
    <property type="match status" value="2"/>
</dbReference>
<evidence type="ECO:0000256" key="6">
    <source>
        <dbReference type="SAM" id="SignalP"/>
    </source>
</evidence>
<feature type="domain" description="Peptidase M16 N-terminal" evidence="7">
    <location>
        <begin position="59"/>
        <end position="175"/>
    </location>
</feature>
<evidence type="ECO:0000256" key="5">
    <source>
        <dbReference type="ARBA" id="ARBA00023049"/>
    </source>
</evidence>
<evidence type="ECO:0000256" key="4">
    <source>
        <dbReference type="ARBA" id="ARBA00022833"/>
    </source>
</evidence>
<dbReference type="PANTHER" id="PTHR43690">
    <property type="entry name" value="NARDILYSIN"/>
    <property type="match status" value="1"/>
</dbReference>
<evidence type="ECO:0000313" key="10">
    <source>
        <dbReference type="Proteomes" id="UP000218784"/>
    </source>
</evidence>
<dbReference type="EMBL" id="NWVD01000011">
    <property type="protein sequence ID" value="PCG07771.1"/>
    <property type="molecule type" value="Genomic_DNA"/>
</dbReference>
<gene>
    <name evidence="9" type="ORF">COA17_16455</name>
</gene>
<feature type="chain" id="PRO_5012246513" evidence="6">
    <location>
        <begin position="27"/>
        <end position="477"/>
    </location>
</feature>
<evidence type="ECO:0000256" key="2">
    <source>
        <dbReference type="ARBA" id="ARBA00022670"/>
    </source>
</evidence>
<name>A0A2A4HUS0_9SPHN</name>
<evidence type="ECO:0000256" key="1">
    <source>
        <dbReference type="ARBA" id="ARBA00007261"/>
    </source>
</evidence>
<dbReference type="AlphaFoldDB" id="A0A2A4HUS0"/>
<comment type="caution">
    <text evidence="9">The sequence shown here is derived from an EMBL/GenBank/DDBJ whole genome shotgun (WGS) entry which is preliminary data.</text>
</comment>
<evidence type="ECO:0000259" key="8">
    <source>
        <dbReference type="Pfam" id="PF05193"/>
    </source>
</evidence>
<keyword evidence="10" id="KW-1185">Reference proteome</keyword>
<dbReference type="RefSeq" id="WP_096613862.1">
    <property type="nucleotide sequence ID" value="NZ_NWVD01000011.1"/>
</dbReference>